<organism evidence="2 3">
    <name type="scientific">Gimesia chilikensis</name>
    <dbReference type="NCBI Taxonomy" id="2605989"/>
    <lineage>
        <taxon>Bacteria</taxon>
        <taxon>Pseudomonadati</taxon>
        <taxon>Planctomycetota</taxon>
        <taxon>Planctomycetia</taxon>
        <taxon>Planctomycetales</taxon>
        <taxon>Planctomycetaceae</taxon>
        <taxon>Gimesia</taxon>
    </lineage>
</organism>
<evidence type="ECO:0000313" key="2">
    <source>
        <dbReference type="EMBL" id="QDU01855.1"/>
    </source>
</evidence>
<feature type="transmembrane region" description="Helical" evidence="1">
    <location>
        <begin position="37"/>
        <end position="56"/>
    </location>
</feature>
<sequence>MIQQLIQYRIRVISFLVLVTLTLSVFWLYSLTLSKTAFASGILLLCCILFLAAYQWRKKLSFLSLGTATVWLQFHIFVGLMSSLLFLMHIGFRVPDGMLEFALFLTYCFVFLSGVLGWLLSRIIPYRLLSRGEQVIYERIPIYYRKVREAVEQLVSENLKTDEENAVADFYQKNLREFFSGPRNQLRHILHSRRHRHQLTQQVSQMLPYLEEREQEAMRQIAVQIQLKDDLDYQRSLQSVLKTWLFVHVPLTWTLILFALFHTITVCAFASTSG</sequence>
<dbReference type="EMBL" id="CP036347">
    <property type="protein sequence ID" value="QDU01855.1"/>
    <property type="molecule type" value="Genomic_DNA"/>
</dbReference>
<feature type="transmembrane region" description="Helical" evidence="1">
    <location>
        <begin position="244"/>
        <end position="271"/>
    </location>
</feature>
<dbReference type="Proteomes" id="UP000320722">
    <property type="component" value="Chromosome"/>
</dbReference>
<dbReference type="RefSeq" id="WP_145038170.1">
    <property type="nucleotide sequence ID" value="NZ_CP036347.1"/>
</dbReference>
<feature type="transmembrane region" description="Helical" evidence="1">
    <location>
        <begin position="12"/>
        <end position="31"/>
    </location>
</feature>
<dbReference type="AlphaFoldDB" id="A0A517W9F1"/>
<evidence type="ECO:0000256" key="1">
    <source>
        <dbReference type="SAM" id="Phobius"/>
    </source>
</evidence>
<feature type="transmembrane region" description="Helical" evidence="1">
    <location>
        <begin position="68"/>
        <end position="89"/>
    </location>
</feature>
<evidence type="ECO:0000313" key="3">
    <source>
        <dbReference type="Proteomes" id="UP000320722"/>
    </source>
</evidence>
<feature type="transmembrane region" description="Helical" evidence="1">
    <location>
        <begin position="101"/>
        <end position="121"/>
    </location>
</feature>
<reference evidence="2 3" key="1">
    <citation type="submission" date="2019-02" db="EMBL/GenBank/DDBJ databases">
        <title>Deep-cultivation of Planctomycetes and their phenomic and genomic characterization uncovers novel biology.</title>
        <authorList>
            <person name="Wiegand S."/>
            <person name="Jogler M."/>
            <person name="Boedeker C."/>
            <person name="Pinto D."/>
            <person name="Vollmers J."/>
            <person name="Rivas-Marin E."/>
            <person name="Kohn T."/>
            <person name="Peeters S.H."/>
            <person name="Heuer A."/>
            <person name="Rast P."/>
            <person name="Oberbeckmann S."/>
            <person name="Bunk B."/>
            <person name="Jeske O."/>
            <person name="Meyerdierks A."/>
            <person name="Storesund J.E."/>
            <person name="Kallscheuer N."/>
            <person name="Luecker S."/>
            <person name="Lage O.M."/>
            <person name="Pohl T."/>
            <person name="Merkel B.J."/>
            <person name="Hornburger P."/>
            <person name="Mueller R.-W."/>
            <person name="Bruemmer F."/>
            <person name="Labrenz M."/>
            <person name="Spormann A.M."/>
            <person name="Op den Camp H."/>
            <person name="Overmann J."/>
            <person name="Amann R."/>
            <person name="Jetten M.S.M."/>
            <person name="Mascher T."/>
            <person name="Medema M.H."/>
            <person name="Devos D.P."/>
            <person name="Kaster A.-K."/>
            <person name="Ovreas L."/>
            <person name="Rohde M."/>
            <person name="Galperin M.Y."/>
            <person name="Jogler C."/>
        </authorList>
    </citation>
    <scope>NUCLEOTIDE SEQUENCE [LARGE SCALE GENOMIC DNA]</scope>
    <source>
        <strain evidence="2 3">V6</strain>
    </source>
</reference>
<protein>
    <submittedName>
        <fullName evidence="2">Uncharacterized protein</fullName>
    </submittedName>
</protein>
<proteinExistence type="predicted"/>
<keyword evidence="1" id="KW-1133">Transmembrane helix</keyword>
<name>A0A517W9F1_9PLAN</name>
<keyword evidence="1" id="KW-0812">Transmembrane</keyword>
<accession>A0A517W9F1</accession>
<gene>
    <name evidence="2" type="ORF">V6x_15380</name>
</gene>
<keyword evidence="1" id="KW-0472">Membrane</keyword>